<dbReference type="Gene3D" id="1.10.10.10">
    <property type="entry name" value="Winged helix-like DNA-binding domain superfamily/Winged helix DNA-binding domain"/>
    <property type="match status" value="1"/>
</dbReference>
<dbReference type="EMBL" id="FNDN01000014">
    <property type="protein sequence ID" value="SDJ00400.1"/>
    <property type="molecule type" value="Genomic_DNA"/>
</dbReference>
<dbReference type="GO" id="GO:0003700">
    <property type="term" value="F:DNA-binding transcription factor activity"/>
    <property type="evidence" value="ECO:0007669"/>
    <property type="project" value="TreeGrafter"/>
</dbReference>
<dbReference type="PANTHER" id="PTHR33221:SF4">
    <property type="entry name" value="HTH-TYPE TRANSCRIPTIONAL REPRESSOR NSRR"/>
    <property type="match status" value="1"/>
</dbReference>
<dbReference type="InterPro" id="IPR036388">
    <property type="entry name" value="WH-like_DNA-bd_sf"/>
</dbReference>
<evidence type="ECO:0000256" key="2">
    <source>
        <dbReference type="ARBA" id="ARBA00034078"/>
    </source>
</evidence>
<evidence type="ECO:0000313" key="3">
    <source>
        <dbReference type="EMBL" id="SDJ00400.1"/>
    </source>
</evidence>
<protein>
    <submittedName>
        <fullName evidence="3">Rrf2 family transcriptional regulator, nitric oxide-sensitive transcriptional repressor</fullName>
    </submittedName>
</protein>
<proteinExistence type="predicted"/>
<accession>A0A1G8Q8G7</accession>
<dbReference type="GO" id="GO:0005829">
    <property type="term" value="C:cytosol"/>
    <property type="evidence" value="ECO:0007669"/>
    <property type="project" value="TreeGrafter"/>
</dbReference>
<dbReference type="InterPro" id="IPR000944">
    <property type="entry name" value="Tscrpt_reg_Rrf2"/>
</dbReference>
<dbReference type="InterPro" id="IPR036390">
    <property type="entry name" value="WH_DNA-bd_sf"/>
</dbReference>
<dbReference type="Proteomes" id="UP000183263">
    <property type="component" value="Unassembled WGS sequence"/>
</dbReference>
<dbReference type="PANTHER" id="PTHR33221">
    <property type="entry name" value="WINGED HELIX-TURN-HELIX TRANSCRIPTIONAL REGULATOR, RRF2 FAMILY"/>
    <property type="match status" value="1"/>
</dbReference>
<evidence type="ECO:0000313" key="4">
    <source>
        <dbReference type="Proteomes" id="UP000183263"/>
    </source>
</evidence>
<dbReference type="NCBIfam" id="TIGR00738">
    <property type="entry name" value="rrf2_super"/>
    <property type="match status" value="1"/>
</dbReference>
<dbReference type="AlphaFoldDB" id="A0A1G8Q8G7"/>
<keyword evidence="1" id="KW-0238">DNA-binding</keyword>
<dbReference type="GO" id="GO:0003677">
    <property type="term" value="F:DNA binding"/>
    <property type="evidence" value="ECO:0007669"/>
    <property type="project" value="UniProtKB-KW"/>
</dbReference>
<comment type="cofactor">
    <cofactor evidence="2">
        <name>[2Fe-2S] cluster</name>
        <dbReference type="ChEBI" id="CHEBI:190135"/>
    </cofactor>
</comment>
<keyword evidence="4" id="KW-1185">Reference proteome</keyword>
<dbReference type="SUPFAM" id="SSF46785">
    <property type="entry name" value="Winged helix' DNA-binding domain"/>
    <property type="match status" value="1"/>
</dbReference>
<dbReference type="OrthoDB" id="9795923at2"/>
<gene>
    <name evidence="3" type="ORF">SAMN05444695_11488</name>
</gene>
<dbReference type="RefSeq" id="WP_072739549.1">
    <property type="nucleotide sequence ID" value="NZ_CP048813.1"/>
</dbReference>
<sequence>MQLSRFTDLGLRALMRLAVSAEADARVTTRLISRQVNASEHHVAKAVTRLVELGLVESHRGRGGGLFITEAGRTVSVGWLVRRLEGDREVVRCEGEHPCPLAGACRLRRALADAQEAFHRELDRYTLAELVTSSTVDLLHLFADSRRAAT</sequence>
<dbReference type="PROSITE" id="PS51197">
    <property type="entry name" value="HTH_RRF2_2"/>
    <property type="match status" value="1"/>
</dbReference>
<reference evidence="3 4" key="1">
    <citation type="submission" date="2016-10" db="EMBL/GenBank/DDBJ databases">
        <authorList>
            <person name="de Groot N.N."/>
        </authorList>
    </citation>
    <scope>NUCLEOTIDE SEQUENCE [LARGE SCALE GENOMIC DNA]</scope>
    <source>
        <strain evidence="3 4">DSM 44892</strain>
    </source>
</reference>
<dbReference type="Pfam" id="PF02082">
    <property type="entry name" value="Rrf2"/>
    <property type="match status" value="1"/>
</dbReference>
<organism evidence="3 4">
    <name type="scientific">Rhodococcus triatomae</name>
    <dbReference type="NCBI Taxonomy" id="300028"/>
    <lineage>
        <taxon>Bacteria</taxon>
        <taxon>Bacillati</taxon>
        <taxon>Actinomycetota</taxon>
        <taxon>Actinomycetes</taxon>
        <taxon>Mycobacteriales</taxon>
        <taxon>Nocardiaceae</taxon>
        <taxon>Rhodococcus</taxon>
    </lineage>
</organism>
<evidence type="ECO:0000256" key="1">
    <source>
        <dbReference type="ARBA" id="ARBA00023125"/>
    </source>
</evidence>
<name>A0A1G8Q8G7_9NOCA</name>